<feature type="region of interest" description="Disordered" evidence="1">
    <location>
        <begin position="242"/>
        <end position="352"/>
    </location>
</feature>
<feature type="compositionally biased region" description="Basic and acidic residues" evidence="1">
    <location>
        <begin position="118"/>
        <end position="131"/>
    </location>
</feature>
<dbReference type="Proteomes" id="UP001160483">
    <property type="component" value="Unassembled WGS sequence"/>
</dbReference>
<feature type="compositionally biased region" description="Basic and acidic residues" evidence="1">
    <location>
        <begin position="267"/>
        <end position="290"/>
    </location>
</feature>
<feature type="region of interest" description="Disordered" evidence="1">
    <location>
        <begin position="378"/>
        <end position="417"/>
    </location>
</feature>
<feature type="region of interest" description="Disordered" evidence="1">
    <location>
        <begin position="118"/>
        <end position="137"/>
    </location>
</feature>
<feature type="compositionally biased region" description="Basic and acidic residues" evidence="1">
    <location>
        <begin position="472"/>
        <end position="482"/>
    </location>
</feature>
<feature type="region of interest" description="Disordered" evidence="1">
    <location>
        <begin position="461"/>
        <end position="482"/>
    </location>
</feature>
<proteinExistence type="predicted"/>
<feature type="compositionally biased region" description="Acidic residues" evidence="1">
    <location>
        <begin position="743"/>
        <end position="766"/>
    </location>
</feature>
<protein>
    <submittedName>
        <fullName evidence="2">Uncharacterized protein</fullName>
    </submittedName>
</protein>
<name>A0AAU9L852_9STRA</name>
<feature type="compositionally biased region" description="Acidic residues" evidence="1">
    <location>
        <begin position="694"/>
        <end position="731"/>
    </location>
</feature>
<feature type="region of interest" description="Disordered" evidence="1">
    <location>
        <begin position="1"/>
        <end position="24"/>
    </location>
</feature>
<gene>
    <name evidence="2" type="ORF">PBS003_LOCUS4017</name>
</gene>
<comment type="caution">
    <text evidence="2">The sequence shown here is derived from an EMBL/GenBank/DDBJ whole genome shotgun (WGS) entry which is preliminary data.</text>
</comment>
<feature type="region of interest" description="Disordered" evidence="1">
    <location>
        <begin position="677"/>
        <end position="773"/>
    </location>
</feature>
<organism evidence="2 3">
    <name type="scientific">Peronospora belbahrii</name>
    <dbReference type="NCBI Taxonomy" id="622444"/>
    <lineage>
        <taxon>Eukaryota</taxon>
        <taxon>Sar</taxon>
        <taxon>Stramenopiles</taxon>
        <taxon>Oomycota</taxon>
        <taxon>Peronosporomycetes</taxon>
        <taxon>Peronosporales</taxon>
        <taxon>Peronosporaceae</taxon>
        <taxon>Peronospora</taxon>
    </lineage>
</organism>
<feature type="compositionally biased region" description="Polar residues" evidence="1">
    <location>
        <begin position="330"/>
        <end position="352"/>
    </location>
</feature>
<feature type="compositionally biased region" description="Polar residues" evidence="1">
    <location>
        <begin position="306"/>
        <end position="316"/>
    </location>
</feature>
<evidence type="ECO:0000313" key="2">
    <source>
        <dbReference type="EMBL" id="CAH0477268.1"/>
    </source>
</evidence>
<evidence type="ECO:0000313" key="3">
    <source>
        <dbReference type="Proteomes" id="UP001160483"/>
    </source>
</evidence>
<feature type="compositionally biased region" description="Low complexity" evidence="1">
    <location>
        <begin position="390"/>
        <end position="402"/>
    </location>
</feature>
<evidence type="ECO:0000256" key="1">
    <source>
        <dbReference type="SAM" id="MobiDB-lite"/>
    </source>
</evidence>
<feature type="compositionally biased region" description="Basic residues" evidence="1">
    <location>
        <begin position="253"/>
        <end position="266"/>
    </location>
</feature>
<dbReference type="AlphaFoldDB" id="A0AAU9L852"/>
<sequence length="773" mass="85618">MGKKKRQRSESFQGKENDEKNARKRLKAFHAKVFELPLETMPEMSHETPCVVLKTKHKKNVTGKRDAIDDGEVVPIVKFNVMKKQQNKVKNTVKDNEKKKKKEEKRMMMDVAIVKTREMSKSKEKKTEKRMTQASTNEHLTTKKNKQQNATGLMIKKTKQVQTGGEQVLQLHSMQTDDAQHDDGVEAVKIMDEIATCQVDTSLHNKHKTVTGKTVAGPKVEKLKKNVEAAEKEGLVTQAVVSDNGGNELPKKLMTKPKKRKKKLRKQATEEAKDKKHVDDRVMHVDKDETNLSGSKNTGAALRENGSLTAAISTTPSSKSSAKRKNRSKVATTTSSVLPTVHASVQPSEDTALTVSSIPEKQLGSDAAKCVNKVVPKITEKVREKKAKTGSKSAAARSTKAGSNDEKNTAESPTSLTPIAASLVKAAKKKKNDMFLSKQEETSRQSPVSSKRIEKAAILQVADEVSSESEDDGKSDSDHSDGDKMSLFSRLIDSAAREQWQLVEVGRLVRLFAAEWDFKGSKTARFLCKTCPELVNVDFVEGLGVSLSAKQLVQVFEAGSGNSRVLMNKLASAVENGDLSVRDPAFVSALEQRVALMESNAEVMELLYPLLESLSTVRDVSYLIKQLCEHWQLERKIALVQQVLLSSVFDDLDGNQDDILLDLPDLTGRLDFPSRLDQEDVDENGNLKGFLANDDSDCDEEGELKEDIDADASEDDEDLHDDETDSEEEVEISGRSWGRNQFIEDEADVGDEDDDVDEEERLDDDASSSTNTD</sequence>
<reference evidence="2" key="1">
    <citation type="submission" date="2021-11" db="EMBL/GenBank/DDBJ databases">
        <authorList>
            <person name="Islam A."/>
            <person name="Islam S."/>
            <person name="Flora M.S."/>
            <person name="Rahman M."/>
            <person name="Ziaur R.M."/>
            <person name="Epstein J.H."/>
            <person name="Hassan M."/>
            <person name="Klassen M."/>
            <person name="Woodard K."/>
            <person name="Webb A."/>
            <person name="Webby R.J."/>
            <person name="El Zowalaty M.E."/>
        </authorList>
    </citation>
    <scope>NUCLEOTIDE SEQUENCE</scope>
    <source>
        <strain evidence="2">Pbs3</strain>
    </source>
</reference>
<dbReference type="EMBL" id="CAKKTJ010000168">
    <property type="protein sequence ID" value="CAH0477268.1"/>
    <property type="molecule type" value="Genomic_DNA"/>
</dbReference>
<accession>A0AAU9L852</accession>